<dbReference type="AlphaFoldDB" id="A0A1S1QWF5"/>
<keyword evidence="3" id="KW-1185">Reference proteome</keyword>
<comment type="caution">
    <text evidence="2">The sequence shown here is derived from an EMBL/GenBank/DDBJ whole genome shotgun (WGS) entry which is preliminary data.</text>
</comment>
<gene>
    <name evidence="2" type="ORF">CC117_16605</name>
</gene>
<reference evidence="3" key="1">
    <citation type="submission" date="2016-07" db="EMBL/GenBank/DDBJ databases">
        <title>Sequence Frankia sp. strain CcI1.17.</title>
        <authorList>
            <person name="Ghodhbane-Gtari F."/>
            <person name="Swanson E."/>
            <person name="Gueddou A."/>
            <person name="Morris K."/>
            <person name="Hezbri K."/>
            <person name="Ktari A."/>
            <person name="Nouioui I."/>
            <person name="Abebe-Akele F."/>
            <person name="Simpson S."/>
            <person name="Thomas K."/>
            <person name="Gtari M."/>
            <person name="Tisa L.S."/>
            <person name="Hurst S."/>
        </authorList>
    </citation>
    <scope>NUCLEOTIDE SEQUENCE [LARGE SCALE GENOMIC DNA]</scope>
    <source>
        <strain evidence="3">Cc1.17</strain>
    </source>
</reference>
<feature type="region of interest" description="Disordered" evidence="1">
    <location>
        <begin position="1"/>
        <end position="27"/>
    </location>
</feature>
<proteinExistence type="predicted"/>
<protein>
    <submittedName>
        <fullName evidence="2">Uncharacterized protein</fullName>
    </submittedName>
</protein>
<sequence>MAGTDGHETRGDKNEGYDDPTWDDDLLSDNLAEATGLPLAGQTNNDDVNRVPESAMRLRTSMIRC</sequence>
<organism evidence="2 3">
    <name type="scientific">Parafrankia colletiae</name>
    <dbReference type="NCBI Taxonomy" id="573497"/>
    <lineage>
        <taxon>Bacteria</taxon>
        <taxon>Bacillati</taxon>
        <taxon>Actinomycetota</taxon>
        <taxon>Actinomycetes</taxon>
        <taxon>Frankiales</taxon>
        <taxon>Frankiaceae</taxon>
        <taxon>Parafrankia</taxon>
    </lineage>
</organism>
<accession>A0A1S1QWF5</accession>
<name>A0A1S1QWF5_9ACTN</name>
<evidence type="ECO:0000313" key="3">
    <source>
        <dbReference type="Proteomes" id="UP000179627"/>
    </source>
</evidence>
<feature type="compositionally biased region" description="Basic and acidic residues" evidence="1">
    <location>
        <begin position="1"/>
        <end position="16"/>
    </location>
</feature>
<evidence type="ECO:0000313" key="2">
    <source>
        <dbReference type="EMBL" id="OHV37605.1"/>
    </source>
</evidence>
<dbReference type="EMBL" id="MBLM01000112">
    <property type="protein sequence ID" value="OHV37605.1"/>
    <property type="molecule type" value="Genomic_DNA"/>
</dbReference>
<dbReference type="Proteomes" id="UP000179627">
    <property type="component" value="Unassembled WGS sequence"/>
</dbReference>
<feature type="compositionally biased region" description="Acidic residues" evidence="1">
    <location>
        <begin position="17"/>
        <end position="27"/>
    </location>
</feature>
<evidence type="ECO:0000256" key="1">
    <source>
        <dbReference type="SAM" id="MobiDB-lite"/>
    </source>
</evidence>